<comment type="function">
    <text evidence="3">Catalyzes the hydrolytic dehalogenation of small (S)-2-haloalkanoic acids to yield the corresponding (R)-2-hydroxyalkanoic acids.</text>
</comment>
<proteinExistence type="inferred from homology"/>
<dbReference type="SUPFAM" id="SSF56784">
    <property type="entry name" value="HAD-like"/>
    <property type="match status" value="1"/>
</dbReference>
<dbReference type="InterPro" id="IPR051540">
    <property type="entry name" value="S-2-haloacid_dehalogenase"/>
</dbReference>
<dbReference type="SFLD" id="SFLDS00003">
    <property type="entry name" value="Haloacid_Dehalogenase"/>
    <property type="match status" value="1"/>
</dbReference>
<dbReference type="Gene3D" id="3.40.50.1000">
    <property type="entry name" value="HAD superfamily/HAD-like"/>
    <property type="match status" value="1"/>
</dbReference>
<dbReference type="EMBL" id="CP022987">
    <property type="protein sequence ID" value="QAA95046.1"/>
    <property type="molecule type" value="Genomic_DNA"/>
</dbReference>
<organism evidence="4 5">
    <name type="scientific">Pollutimonas thiosulfatoxidans</name>
    <dbReference type="NCBI Taxonomy" id="2028345"/>
    <lineage>
        <taxon>Bacteria</taxon>
        <taxon>Pseudomonadati</taxon>
        <taxon>Pseudomonadota</taxon>
        <taxon>Betaproteobacteria</taxon>
        <taxon>Burkholderiales</taxon>
        <taxon>Alcaligenaceae</taxon>
        <taxon>Pollutimonas</taxon>
    </lineage>
</organism>
<dbReference type="SFLD" id="SFLDG01135">
    <property type="entry name" value="C1.5.6:_HAD__Beta-PGM__Phospha"/>
    <property type="match status" value="1"/>
</dbReference>
<dbReference type="InterPro" id="IPR023214">
    <property type="entry name" value="HAD_sf"/>
</dbReference>
<evidence type="ECO:0000256" key="3">
    <source>
        <dbReference type="RuleBase" id="RU368077"/>
    </source>
</evidence>
<dbReference type="NCBIfam" id="TIGR01428">
    <property type="entry name" value="HAD_type_II"/>
    <property type="match status" value="1"/>
</dbReference>
<comment type="similarity">
    <text evidence="1 3">Belongs to the HAD-like hydrolase superfamily. S-2-haloalkanoic acid dehalogenase family.</text>
</comment>
<dbReference type="PANTHER" id="PTHR43316:SF3">
    <property type="entry name" value="HALOACID DEHALOGENASE, TYPE II (AFU_ORTHOLOGUE AFUA_2G07750)-RELATED"/>
    <property type="match status" value="1"/>
</dbReference>
<accession>A0A410GFF6</accession>
<dbReference type="RefSeq" id="WP_128356036.1">
    <property type="nucleotide sequence ID" value="NZ_CP022987.1"/>
</dbReference>
<evidence type="ECO:0000256" key="1">
    <source>
        <dbReference type="ARBA" id="ARBA00008106"/>
    </source>
</evidence>
<dbReference type="AlphaFoldDB" id="A0A410GFF6"/>
<dbReference type="InterPro" id="IPR023198">
    <property type="entry name" value="PGP-like_dom2"/>
</dbReference>
<dbReference type="SFLD" id="SFLDG01129">
    <property type="entry name" value="C1.5:_HAD__Beta-PGM__Phosphata"/>
    <property type="match status" value="1"/>
</dbReference>
<keyword evidence="5" id="KW-1185">Reference proteome</keyword>
<dbReference type="SFLD" id="SFLDF00045">
    <property type="entry name" value="2-haloacid_dehalogenase"/>
    <property type="match status" value="1"/>
</dbReference>
<dbReference type="EC" id="3.8.1.2" evidence="3"/>
<dbReference type="Gene3D" id="1.10.150.240">
    <property type="entry name" value="Putative phosphatase, domain 2"/>
    <property type="match status" value="1"/>
</dbReference>
<dbReference type="PANTHER" id="PTHR43316">
    <property type="entry name" value="HYDROLASE, HALOACID DELAHOGENASE-RELATED"/>
    <property type="match status" value="1"/>
</dbReference>
<dbReference type="InterPro" id="IPR036412">
    <property type="entry name" value="HAD-like_sf"/>
</dbReference>
<dbReference type="InterPro" id="IPR006439">
    <property type="entry name" value="HAD-SF_hydro_IA"/>
</dbReference>
<dbReference type="CDD" id="cd02588">
    <property type="entry name" value="HAD_L2-DEX"/>
    <property type="match status" value="1"/>
</dbReference>
<dbReference type="GO" id="GO:0018784">
    <property type="term" value="F:(S)-2-haloacid dehalogenase activity"/>
    <property type="evidence" value="ECO:0007669"/>
    <property type="project" value="UniProtKB-UniRule"/>
</dbReference>
<dbReference type="Proteomes" id="UP000283474">
    <property type="component" value="Chromosome"/>
</dbReference>
<dbReference type="NCBIfam" id="TIGR01493">
    <property type="entry name" value="HAD-SF-IA-v2"/>
    <property type="match status" value="1"/>
</dbReference>
<dbReference type="OrthoDB" id="264363at2"/>
<sequence>MSNTKAIVFDLYGTLYDVHSVVQQCDAVYPGQGSHISTMWRQKQLEYTWLRSLMGQYVSFEQATRDALVYTCRHLNLKLDQAACARLCDAYLKLTPYPEVPATLQQLNGLGLPLAILSNGSVFSIDSVVKNSGLQKHFAHLISVERVGVFKPDPRVYALASQALGLLPQQILFVSSNAWDASGARHFGFTVCWVNRHNNTFEELGAAPHAIVNGLDGLPELISAAKEGAD</sequence>
<dbReference type="PRINTS" id="PR00413">
    <property type="entry name" value="HADHALOGNASE"/>
</dbReference>
<evidence type="ECO:0000313" key="4">
    <source>
        <dbReference type="EMBL" id="QAA95046.1"/>
    </source>
</evidence>
<evidence type="ECO:0000313" key="5">
    <source>
        <dbReference type="Proteomes" id="UP000283474"/>
    </source>
</evidence>
<dbReference type="KEGG" id="pus:CKA81_15145"/>
<evidence type="ECO:0000256" key="2">
    <source>
        <dbReference type="ARBA" id="ARBA00022801"/>
    </source>
</evidence>
<dbReference type="Pfam" id="PF00702">
    <property type="entry name" value="Hydrolase"/>
    <property type="match status" value="1"/>
</dbReference>
<dbReference type="NCBIfam" id="TIGR01509">
    <property type="entry name" value="HAD-SF-IA-v3"/>
    <property type="match status" value="1"/>
</dbReference>
<protein>
    <recommendedName>
        <fullName evidence="3">(S)-2-haloacid dehalogenase</fullName>
        <ecNumber evidence="3">3.8.1.2</ecNumber>
    </recommendedName>
    <alternativeName>
        <fullName evidence="3">2-haloalkanoic acid dehalogenase</fullName>
    </alternativeName>
    <alternativeName>
        <fullName evidence="3">Halocarboxylic acid halidohydrolase</fullName>
    </alternativeName>
    <alternativeName>
        <fullName evidence="3">L-2-haloacid dehalogenase</fullName>
    </alternativeName>
</protein>
<dbReference type="InterPro" id="IPR006328">
    <property type="entry name" value="2-HAD"/>
</dbReference>
<name>A0A410GFF6_9BURK</name>
<gene>
    <name evidence="4" type="ORF">CKA81_15145</name>
</gene>
<reference evidence="4 5" key="1">
    <citation type="submission" date="2017-08" db="EMBL/GenBank/DDBJ databases">
        <authorList>
            <person name="Park S.-J."/>
            <person name="Kim H."/>
        </authorList>
    </citation>
    <scope>NUCLEOTIDE SEQUENCE [LARGE SCALE GENOMIC DNA]</scope>
    <source>
        <strain evidence="5">ye3</strain>
    </source>
</reference>
<comment type="catalytic activity">
    <reaction evidence="3">
        <text>an (S)-2-haloacid + H2O = a (2R)-2-hydroxycarboxylate + a halide anion + H(+)</text>
        <dbReference type="Rhea" id="RHEA:11192"/>
        <dbReference type="ChEBI" id="CHEBI:15377"/>
        <dbReference type="ChEBI" id="CHEBI:15378"/>
        <dbReference type="ChEBI" id="CHEBI:16042"/>
        <dbReference type="ChEBI" id="CHEBI:58314"/>
        <dbReference type="ChEBI" id="CHEBI:137405"/>
        <dbReference type="EC" id="3.8.1.2"/>
    </reaction>
</comment>
<keyword evidence="2 3" id="KW-0378">Hydrolase</keyword>